<dbReference type="InterPro" id="IPR041577">
    <property type="entry name" value="RT_RNaseH_2"/>
</dbReference>
<dbReference type="FunFam" id="3.10.10.10:FF:000007">
    <property type="entry name" value="Retrovirus-related Pol polyprotein from transposon 17.6-like Protein"/>
    <property type="match status" value="1"/>
</dbReference>
<evidence type="ECO:0000313" key="16">
    <source>
        <dbReference type="EMBL" id="SPD21813.1"/>
    </source>
</evidence>
<keyword evidence="6" id="KW-0064">Aspartyl protease</keyword>
<reference evidence="16" key="1">
    <citation type="submission" date="2018-02" db="EMBL/GenBank/DDBJ databases">
        <authorList>
            <person name="Cohen D.B."/>
            <person name="Kent A.D."/>
        </authorList>
    </citation>
    <scope>NUCLEOTIDE SEQUENCE</scope>
</reference>
<evidence type="ECO:0000256" key="2">
    <source>
        <dbReference type="ARBA" id="ARBA00022670"/>
    </source>
</evidence>
<dbReference type="Pfam" id="PF03732">
    <property type="entry name" value="Retrotrans_gag"/>
    <property type="match status" value="2"/>
</dbReference>
<dbReference type="EMBL" id="OIVN01005300">
    <property type="protein sequence ID" value="SPD21813.1"/>
    <property type="molecule type" value="Genomic_DNA"/>
</dbReference>
<dbReference type="PROSITE" id="PS50994">
    <property type="entry name" value="INTEGRASE"/>
    <property type="match status" value="1"/>
</dbReference>
<dbReference type="InterPro" id="IPR043502">
    <property type="entry name" value="DNA/RNA_pol_sf"/>
</dbReference>
<feature type="compositionally biased region" description="Basic and acidic residues" evidence="12">
    <location>
        <begin position="575"/>
        <end position="587"/>
    </location>
</feature>
<keyword evidence="5" id="KW-0540">Nuclease</keyword>
<dbReference type="Gene3D" id="2.40.70.10">
    <property type="entry name" value="Acid Proteases"/>
    <property type="match status" value="1"/>
</dbReference>
<dbReference type="PROSITE" id="PS50158">
    <property type="entry name" value="ZF_CCHC"/>
    <property type="match status" value="1"/>
</dbReference>
<dbReference type="PANTHER" id="PTHR35046:SF26">
    <property type="entry name" value="RNA-DIRECTED DNA POLYMERASE"/>
    <property type="match status" value="1"/>
</dbReference>
<dbReference type="PROSITE" id="PS50878">
    <property type="entry name" value="RT_POL"/>
    <property type="match status" value="1"/>
</dbReference>
<name>A0A2N9ICK7_FAGSY</name>
<feature type="region of interest" description="Disordered" evidence="12">
    <location>
        <begin position="2029"/>
        <end position="2054"/>
    </location>
</feature>
<feature type="region of interest" description="Disordered" evidence="12">
    <location>
        <begin position="649"/>
        <end position="672"/>
    </location>
</feature>
<keyword evidence="9" id="KW-0695">RNA-directed DNA polymerase</keyword>
<evidence type="ECO:0000256" key="7">
    <source>
        <dbReference type="ARBA" id="ARBA00022759"/>
    </source>
</evidence>
<keyword evidence="11" id="KW-0862">Zinc</keyword>
<feature type="compositionally biased region" description="Basic and acidic residues" evidence="12">
    <location>
        <begin position="2037"/>
        <end position="2054"/>
    </location>
</feature>
<feature type="region of interest" description="Disordered" evidence="12">
    <location>
        <begin position="1846"/>
        <end position="1868"/>
    </location>
</feature>
<sequence>MSHKSDSSPKGKADNSSFVLQAMQQQFERLNFVLGEVRDRMDHQEAAIRNLQGGRDRRRRERRVENEYENEGDGEDEEDLASEVGSGRHRRVRRERGHEWNPGGRDGVDRSLGSIKMKIPSFQGRTDPEVYLEWEKKIDLVFDCHNYSEEKKVKLAVIEFTDYAIIWWDQLVTNRRRNNERPVETWGELKAIMRRRFVPSHFYRDLYQKLQNLTQGSRSVEDYHKEMEVAMIRANVEEDREATMARFLSGLNRDIANVIELQHYVEIEDMVHMAMKVERQLKRKGTARRVMIMRDNGEVMTESEDDSDGMPELVDASDDDGVVYPVTGESLVARRALNTHIKVDDAEQQRENIFHTRCHVNNKEYEDVFPNDVPSGLPPIRGIEHQIDFVPGATIPNRPAYRSNPEETKELQRQVEDLMSQGSLDEHIEHLHCVLPVLRKEKLYANLKTCSFCLDKVVFLGYLVSGKGLAVDEEKVKAIKEWPTPKSITENERVASQANKGRRRVIFEPGDWVWVHMRKERFPAHRKTKLHPRGDGPFQILEKINDNAHKVDLPGEYKVSATFTVSDLSPFDVGEDSRSNPFEERGNDGNQSGPSLKDPLQVPDGPITRSRAKKIKEAMQGLVQSTWDEASKSPTIKGFHSAGSYQNPFHRAHSHSSGESTPPHPRFVRNSRPGFDMKVDIPDFEGKMQPDDFIDWLTTVERIFDFKDVPENRKVKVVAIKLRKHASIWWEHLKRQREREGRERITTWAKMKRELKRKYLPDHYKQDAFMKFHNFKQRELSVEEYTTEFDHLMIRCDVVEQEEQMIARYLGGWRSNRKKNVAIVFDPLLEMEFLTVGVVPLLKPLPYPKTAAAKPKNEATSGSNRPVISNTNRRCFKCQGFGHIASDCPNRKMVTLVEEDMEMEDEDDFSPETNEHVAEEEEITYADRGEALVVQRSLKVTYVEDEWLRNNIFHTRCTSHGKVCNVIIDGGSCENVVAATMVEKLKLKTEDHPEPYKLQWLRKGNEVKVNKRCLVEFSIGKNYKDAVVCDIVPMDACHLLLGRPWQYDRKTKHDGFKNTYSFEKDGVKIWVEKALLENGEGFAIVVREEKEPTEIPPSLIPFLKEFSDVVPEEIPHGLPPMRDMQHCIDLVPEEIPHGLPPMRDMQHCIDLVPGSVLPNKPAYRLNPKEHEELQRQVEDRAVNKITIRYRFPIPRLDDLLDQLYGAVIFSKIDLRSGYHQIRMRPGDEWKTAFKTREGLYEWMVMPFGLSNAPSTFMRLMNHVFKPFIGLFVVVYFDDILVYSKSQQDHMEHLYQVFQTLRKQKLYVNLKKCHFLTDSLVFLGYVVSAEGIKMDPSKIEAIISWPVPKSLHDIRSFHGLASFYRRFIRSFSSIIAPITECLKGGKFQWNEEAQKSFELIKKKVTEAPVLILPDFSKLFEVDCDASGVGIGAVLSQEALKYLNSQQKLNSRHASWVEFLQPYSFSIKHKSGKLNQVADALSRRHSLLSTVEVQVLGFEVLKKLYKNDPDFGNLAHDVECFVKSCRTCQIAKSHSKNTGLYTPLPVPKAPWEDISLDFVLGLPRTQRNKDSIMVVVDRFSKMAHFVPCNKTADASHIADLYFREIVKLHGVPKTITSDRDSKFISHFWRTLWRKLGTTLQFSSSYHPQTDGQTEVVNRSLGNLLRSFVGKNIRQWDLLLAQAEFAYNRSPSQTTGHSPFEAVYGLNPIGPLELAPLPVTKHFSGDAEERAKEIKKLHEQIRGSILRNNEKYSKQANKHRKPAAFKEGDLVWIHLRKERFPSKRSSKLMPRADGPFRVLQRIGENAYKIELPGDYGVSATFNVSDLSPYYEDQEDQVDLGTSLHQPGEIDTVPDGNQGGPSLKDPLQVPDGPITRSRAKKIKEAMQGLVQSTWDEASKSPTIKHITMSHKGDSSPKGKADNSSFVLQAMQQQFERLNFVLGEVRDRMDLQDAAIRNLQGGRDRRRRERRVENEYENEGDGGRDGVDRSLGNIKMKIPSFQGRTDPEVANVIELQHYVEIEDMVHMAMKVERQLKRKGTARKTEPPKGKDEGTSNKPKEFEHVFPKEMPNELPPIRGIEHQIDFVPGAAIPNRPAYRSNPEETKELQRQVEDLMSKGYMRESMNQCAVPVLLVRKKDGTWRMCVDCRAINNITVKYRHPIPRLDDMFDELHGSCIFSKIDLKSGYHQIRMKEGDEWKTAFKTKYGLYEWLVMPFGLTNAPSMFMSAKGIAVDEEKVKAVKEWPTTKSITEEKRSIAYFSEKLNGAALNYQTYDKELYALVGALETWQHYLWPKEFVIHTDHESLKHLKGQVNERSSLDGQKKAEMVKKLHESVQQHIEKKTEQYANKANKGRRQVIFEPSDWVWVHMRKERFPARRRSKLHPRGDGPFQILEKINDNAYKVDLPGEDSWSNPFEERGNDGNQGGPSLKDPLQVPDGPITRSRAKKIKEAMQGLVQSTWDEASKSPTIKVGLKEGEPILIHLIQAVEDMT</sequence>
<gene>
    <name evidence="16" type="ORF">FSB_LOCUS49695</name>
</gene>
<keyword evidence="8" id="KW-0378">Hydrolase</keyword>
<dbReference type="PANTHER" id="PTHR35046">
    <property type="entry name" value="ZINC KNUCKLE (CCHC-TYPE) FAMILY PROTEIN"/>
    <property type="match status" value="1"/>
</dbReference>
<evidence type="ECO:0000256" key="5">
    <source>
        <dbReference type="ARBA" id="ARBA00022722"/>
    </source>
</evidence>
<dbReference type="Gene3D" id="3.30.70.270">
    <property type="match status" value="3"/>
</dbReference>
<evidence type="ECO:0000259" key="13">
    <source>
        <dbReference type="PROSITE" id="PS50158"/>
    </source>
</evidence>
<dbReference type="EC" id="2.7.7.49" evidence="1"/>
<dbReference type="InterPro" id="IPR000477">
    <property type="entry name" value="RT_dom"/>
</dbReference>
<dbReference type="SUPFAM" id="SSF56672">
    <property type="entry name" value="DNA/RNA polymerases"/>
    <property type="match status" value="3"/>
</dbReference>
<keyword evidence="7" id="KW-0255">Endonuclease</keyword>
<dbReference type="Pfam" id="PF17919">
    <property type="entry name" value="RT_RNaseH_2"/>
    <property type="match status" value="1"/>
</dbReference>
<dbReference type="GO" id="GO:0006508">
    <property type="term" value="P:proteolysis"/>
    <property type="evidence" value="ECO:0007669"/>
    <property type="project" value="UniProtKB-KW"/>
</dbReference>
<feature type="region of interest" description="Disordered" evidence="12">
    <location>
        <begin position="48"/>
        <end position="111"/>
    </location>
</feature>
<dbReference type="FunFam" id="3.30.420.10:FF:000032">
    <property type="entry name" value="Retrovirus-related Pol polyprotein from transposon 297-like Protein"/>
    <property type="match status" value="1"/>
</dbReference>
<dbReference type="Gene3D" id="4.10.60.10">
    <property type="entry name" value="Zinc finger, CCHC-type"/>
    <property type="match status" value="1"/>
</dbReference>
<dbReference type="InterPro" id="IPR036875">
    <property type="entry name" value="Znf_CCHC_sf"/>
</dbReference>
<dbReference type="Pfam" id="PF00078">
    <property type="entry name" value="RVT_1"/>
    <property type="match status" value="2"/>
</dbReference>
<dbReference type="InterPro" id="IPR001878">
    <property type="entry name" value="Znf_CCHC"/>
</dbReference>
<dbReference type="InterPro" id="IPR041373">
    <property type="entry name" value="RT_RNaseH"/>
</dbReference>
<dbReference type="Pfam" id="PF24626">
    <property type="entry name" value="SH3_Tf2-1"/>
    <property type="match status" value="3"/>
</dbReference>
<organism evidence="16">
    <name type="scientific">Fagus sylvatica</name>
    <name type="common">Beechnut</name>
    <dbReference type="NCBI Taxonomy" id="28930"/>
    <lineage>
        <taxon>Eukaryota</taxon>
        <taxon>Viridiplantae</taxon>
        <taxon>Streptophyta</taxon>
        <taxon>Embryophyta</taxon>
        <taxon>Tracheophyta</taxon>
        <taxon>Spermatophyta</taxon>
        <taxon>Magnoliopsida</taxon>
        <taxon>eudicotyledons</taxon>
        <taxon>Gunneridae</taxon>
        <taxon>Pentapetalae</taxon>
        <taxon>rosids</taxon>
        <taxon>fabids</taxon>
        <taxon>Fagales</taxon>
        <taxon>Fagaceae</taxon>
        <taxon>Fagus</taxon>
    </lineage>
</organism>
<proteinExistence type="predicted"/>
<dbReference type="GO" id="GO:0015074">
    <property type="term" value="P:DNA integration"/>
    <property type="evidence" value="ECO:0007669"/>
    <property type="project" value="InterPro"/>
</dbReference>
<dbReference type="InterPro" id="IPR021109">
    <property type="entry name" value="Peptidase_aspartic_dom_sf"/>
</dbReference>
<dbReference type="CDD" id="cd01647">
    <property type="entry name" value="RT_LTR"/>
    <property type="match status" value="2"/>
</dbReference>
<keyword evidence="10" id="KW-0238">DNA-binding</keyword>
<evidence type="ECO:0000256" key="8">
    <source>
        <dbReference type="ARBA" id="ARBA00022801"/>
    </source>
</evidence>
<evidence type="ECO:0000256" key="1">
    <source>
        <dbReference type="ARBA" id="ARBA00012493"/>
    </source>
</evidence>
<evidence type="ECO:0000256" key="6">
    <source>
        <dbReference type="ARBA" id="ARBA00022750"/>
    </source>
</evidence>
<dbReference type="SUPFAM" id="SSF53098">
    <property type="entry name" value="Ribonuclease H-like"/>
    <property type="match status" value="1"/>
</dbReference>
<feature type="domain" description="CCHC-type" evidence="13">
    <location>
        <begin position="873"/>
        <end position="890"/>
    </location>
</feature>
<evidence type="ECO:0000256" key="11">
    <source>
        <dbReference type="PROSITE-ProRule" id="PRU00047"/>
    </source>
</evidence>
<dbReference type="InterPro" id="IPR056924">
    <property type="entry name" value="SH3_Tf2-1"/>
</dbReference>
<feature type="domain" description="Reverse transcriptase" evidence="14">
    <location>
        <begin position="1147"/>
        <end position="1326"/>
    </location>
</feature>
<dbReference type="SUPFAM" id="SSF57756">
    <property type="entry name" value="Retrovirus zinc finger-like domains"/>
    <property type="match status" value="1"/>
</dbReference>
<evidence type="ECO:0000256" key="9">
    <source>
        <dbReference type="ARBA" id="ARBA00022918"/>
    </source>
</evidence>
<dbReference type="InterPro" id="IPR012337">
    <property type="entry name" value="RNaseH-like_sf"/>
</dbReference>
<feature type="region of interest" description="Disordered" evidence="12">
    <location>
        <begin position="568"/>
        <end position="607"/>
    </location>
</feature>
<feature type="compositionally biased region" description="Acidic residues" evidence="12">
    <location>
        <begin position="67"/>
        <end position="81"/>
    </location>
</feature>
<dbReference type="SMART" id="SM00343">
    <property type="entry name" value="ZnF_C2HC"/>
    <property type="match status" value="1"/>
</dbReference>
<dbReference type="GO" id="GO:0004519">
    <property type="term" value="F:endonuclease activity"/>
    <property type="evidence" value="ECO:0007669"/>
    <property type="project" value="UniProtKB-KW"/>
</dbReference>
<evidence type="ECO:0000256" key="12">
    <source>
        <dbReference type="SAM" id="MobiDB-lite"/>
    </source>
</evidence>
<protein>
    <recommendedName>
        <fullName evidence="1">RNA-directed DNA polymerase</fullName>
        <ecNumber evidence="1">2.7.7.49</ecNumber>
    </recommendedName>
</protein>
<feature type="domain" description="Integrase catalytic" evidence="15">
    <location>
        <begin position="1544"/>
        <end position="1704"/>
    </location>
</feature>
<dbReference type="InterPro" id="IPR036397">
    <property type="entry name" value="RNaseH_sf"/>
</dbReference>
<dbReference type="GO" id="GO:0008270">
    <property type="term" value="F:zinc ion binding"/>
    <property type="evidence" value="ECO:0007669"/>
    <property type="project" value="UniProtKB-KW"/>
</dbReference>
<dbReference type="Gene3D" id="3.30.420.10">
    <property type="entry name" value="Ribonuclease H-like superfamily/Ribonuclease H"/>
    <property type="match status" value="1"/>
</dbReference>
<dbReference type="Gene3D" id="3.10.10.10">
    <property type="entry name" value="HIV Type 1 Reverse Transcriptase, subunit A, domain 1"/>
    <property type="match status" value="1"/>
</dbReference>
<evidence type="ECO:0000256" key="3">
    <source>
        <dbReference type="ARBA" id="ARBA00022679"/>
    </source>
</evidence>
<keyword evidence="11" id="KW-0863">Zinc-finger</keyword>
<feature type="region of interest" description="Disordered" evidence="12">
    <location>
        <begin position="1956"/>
        <end position="1986"/>
    </location>
</feature>
<dbReference type="Pfam" id="PF00098">
    <property type="entry name" value="zf-CCHC"/>
    <property type="match status" value="1"/>
</dbReference>
<accession>A0A2N9ICK7</accession>
<dbReference type="InterPro" id="IPR001584">
    <property type="entry name" value="Integrase_cat-core"/>
</dbReference>
<evidence type="ECO:0000256" key="10">
    <source>
        <dbReference type="ARBA" id="ARBA00023125"/>
    </source>
</evidence>
<dbReference type="FunFam" id="3.30.70.270:FF:000020">
    <property type="entry name" value="Transposon Tf2-6 polyprotein-like Protein"/>
    <property type="match status" value="1"/>
</dbReference>
<feature type="region of interest" description="Disordered" evidence="12">
    <location>
        <begin position="2400"/>
        <end position="2434"/>
    </location>
</feature>
<dbReference type="InterPro" id="IPR043128">
    <property type="entry name" value="Rev_trsase/Diguanyl_cyclase"/>
</dbReference>
<dbReference type="GO" id="GO:0004190">
    <property type="term" value="F:aspartic-type endopeptidase activity"/>
    <property type="evidence" value="ECO:0007669"/>
    <property type="project" value="UniProtKB-KW"/>
</dbReference>
<keyword evidence="3" id="KW-0808">Transferase</keyword>
<keyword evidence="2" id="KW-0645">Protease</keyword>
<evidence type="ECO:0000256" key="4">
    <source>
        <dbReference type="ARBA" id="ARBA00022695"/>
    </source>
</evidence>
<evidence type="ECO:0000259" key="14">
    <source>
        <dbReference type="PROSITE" id="PS50878"/>
    </source>
</evidence>
<keyword evidence="4" id="KW-0548">Nucleotidyltransferase</keyword>
<dbReference type="InterPro" id="IPR005162">
    <property type="entry name" value="Retrotrans_gag_dom"/>
</dbReference>
<dbReference type="CDD" id="cd00303">
    <property type="entry name" value="retropepsin_like"/>
    <property type="match status" value="1"/>
</dbReference>
<dbReference type="GO" id="GO:0003964">
    <property type="term" value="F:RNA-directed DNA polymerase activity"/>
    <property type="evidence" value="ECO:0007669"/>
    <property type="project" value="UniProtKB-KW"/>
</dbReference>
<evidence type="ECO:0000259" key="15">
    <source>
        <dbReference type="PROSITE" id="PS50994"/>
    </source>
</evidence>
<dbReference type="Pfam" id="PF17917">
    <property type="entry name" value="RT_RNaseH"/>
    <property type="match status" value="1"/>
</dbReference>
<dbReference type="GO" id="GO:0003677">
    <property type="term" value="F:DNA binding"/>
    <property type="evidence" value="ECO:0007669"/>
    <property type="project" value="UniProtKB-KW"/>
</dbReference>
<keyword evidence="11" id="KW-0479">Metal-binding</keyword>
<dbReference type="Pfam" id="PF00665">
    <property type="entry name" value="rve"/>
    <property type="match status" value="1"/>
</dbReference>